<feature type="compositionally biased region" description="Polar residues" evidence="1">
    <location>
        <begin position="13"/>
        <end position="44"/>
    </location>
</feature>
<sequence>MRSDHLSKHIKTHNGSNTDKKGSTSGSDSENSQSEAHSVNSPVSVGTPPLGPPNGPGPMGPEVTANPNSETICKGRISGDVHSTLYIVYVNLCMCVYTYTCEAFEVSAV</sequence>
<gene>
    <name evidence="2" type="ORF">CEXT_539031</name>
</gene>
<comment type="caution">
    <text evidence="2">The sequence shown here is derived from an EMBL/GenBank/DDBJ whole genome shotgun (WGS) entry which is preliminary data.</text>
</comment>
<dbReference type="EMBL" id="BPLR01007710">
    <property type="protein sequence ID" value="GIY19048.1"/>
    <property type="molecule type" value="Genomic_DNA"/>
</dbReference>
<protein>
    <submittedName>
        <fullName evidence="2">Uncharacterized protein</fullName>
    </submittedName>
</protein>
<dbReference type="AlphaFoldDB" id="A0AAV4RAQ9"/>
<reference evidence="2 3" key="1">
    <citation type="submission" date="2021-06" db="EMBL/GenBank/DDBJ databases">
        <title>Caerostris extrusa draft genome.</title>
        <authorList>
            <person name="Kono N."/>
            <person name="Arakawa K."/>
        </authorList>
    </citation>
    <scope>NUCLEOTIDE SEQUENCE [LARGE SCALE GENOMIC DNA]</scope>
</reference>
<evidence type="ECO:0000313" key="2">
    <source>
        <dbReference type="EMBL" id="GIY19048.1"/>
    </source>
</evidence>
<feature type="region of interest" description="Disordered" evidence="1">
    <location>
        <begin position="1"/>
        <end position="70"/>
    </location>
</feature>
<evidence type="ECO:0000313" key="3">
    <source>
        <dbReference type="Proteomes" id="UP001054945"/>
    </source>
</evidence>
<name>A0AAV4RAQ9_CAEEX</name>
<dbReference type="Proteomes" id="UP001054945">
    <property type="component" value="Unassembled WGS sequence"/>
</dbReference>
<proteinExistence type="predicted"/>
<organism evidence="2 3">
    <name type="scientific">Caerostris extrusa</name>
    <name type="common">Bark spider</name>
    <name type="synonym">Caerostris bankana</name>
    <dbReference type="NCBI Taxonomy" id="172846"/>
    <lineage>
        <taxon>Eukaryota</taxon>
        <taxon>Metazoa</taxon>
        <taxon>Ecdysozoa</taxon>
        <taxon>Arthropoda</taxon>
        <taxon>Chelicerata</taxon>
        <taxon>Arachnida</taxon>
        <taxon>Araneae</taxon>
        <taxon>Araneomorphae</taxon>
        <taxon>Entelegynae</taxon>
        <taxon>Araneoidea</taxon>
        <taxon>Araneidae</taxon>
        <taxon>Caerostris</taxon>
    </lineage>
</organism>
<evidence type="ECO:0000256" key="1">
    <source>
        <dbReference type="SAM" id="MobiDB-lite"/>
    </source>
</evidence>
<keyword evidence="3" id="KW-1185">Reference proteome</keyword>
<feature type="compositionally biased region" description="Pro residues" evidence="1">
    <location>
        <begin position="49"/>
        <end position="59"/>
    </location>
</feature>
<accession>A0AAV4RAQ9</accession>